<dbReference type="PANTHER" id="PTHR43434">
    <property type="entry name" value="PHOSPHOGLYCOLATE PHOSPHATASE"/>
    <property type="match status" value="1"/>
</dbReference>
<sequence length="207" mass="23362">MKYSNVLFDIDNTLINSADLIASLLKKGADREGVHMPLEEYRQRIGRPGQQILSEFGVRNWRRVLDRYMVGFDESMNELTYFKGIEPMLNALLAMNIKVGVVTSKDRVQFDKEIGHFPIIANMSMVTTADLTRNPKPSGDPIAYTLARFHLVREQTLYVGDSIFDMQAAKNAAVDFAVAAWGALPDDVFKDAKYRAETPNDIVEIVQ</sequence>
<dbReference type="SUPFAM" id="SSF56784">
    <property type="entry name" value="HAD-like"/>
    <property type="match status" value="1"/>
</dbReference>
<dbReference type="Gene3D" id="1.10.150.240">
    <property type="entry name" value="Putative phosphatase, domain 2"/>
    <property type="match status" value="1"/>
</dbReference>
<dbReference type="RefSeq" id="WP_129531852.1">
    <property type="nucleotide sequence ID" value="NZ_CP193775.1"/>
</dbReference>
<dbReference type="SFLD" id="SFLDG01129">
    <property type="entry name" value="C1.5:_HAD__Beta-PGM__Phosphata"/>
    <property type="match status" value="1"/>
</dbReference>
<dbReference type="InterPro" id="IPR041492">
    <property type="entry name" value="HAD_2"/>
</dbReference>
<organism evidence="1 2">
    <name type="scientific">Lactiplantibacillus argentoratensis</name>
    <dbReference type="NCBI Taxonomy" id="271881"/>
    <lineage>
        <taxon>Bacteria</taxon>
        <taxon>Bacillati</taxon>
        <taxon>Bacillota</taxon>
        <taxon>Bacilli</taxon>
        <taxon>Lactobacillales</taxon>
        <taxon>Lactobacillaceae</taxon>
        <taxon>Lactiplantibacillus</taxon>
    </lineage>
</organism>
<dbReference type="InterPro" id="IPR036412">
    <property type="entry name" value="HAD-like_sf"/>
</dbReference>
<proteinExistence type="predicted"/>
<reference evidence="1 2" key="1">
    <citation type="submission" date="2021-01" db="EMBL/GenBank/DDBJ databases">
        <title>High-quality draft genome sequence data of six Lactiplantibacillus plantarum subsp. argentoratensis strains isolated from various Greek sourdoughs.</title>
        <authorList>
            <person name="Syrokou M.K."/>
            <person name="Paramithiotis S."/>
            <person name="Skandamis P.N."/>
            <person name="Drosinos E.H."/>
            <person name="Bosnea L."/>
            <person name="Mataragas M."/>
        </authorList>
    </citation>
    <scope>NUCLEOTIDE SEQUENCE [LARGE SCALE GENOMIC DNA]</scope>
    <source>
        <strain evidence="1 2">LQC 2520</strain>
    </source>
</reference>
<comment type="caution">
    <text evidence="1">The sequence shown here is derived from an EMBL/GenBank/DDBJ whole genome shotgun (WGS) entry which is preliminary data.</text>
</comment>
<dbReference type="InterPro" id="IPR023214">
    <property type="entry name" value="HAD_sf"/>
</dbReference>
<dbReference type="Pfam" id="PF13419">
    <property type="entry name" value="HAD_2"/>
    <property type="match status" value="1"/>
</dbReference>
<dbReference type="Gene3D" id="3.40.50.1000">
    <property type="entry name" value="HAD superfamily/HAD-like"/>
    <property type="match status" value="1"/>
</dbReference>
<name>A0ABS5ULB3_9LACO</name>
<evidence type="ECO:0000313" key="1">
    <source>
        <dbReference type="EMBL" id="MBT1139313.1"/>
    </source>
</evidence>
<dbReference type="Proteomes" id="UP000694640">
    <property type="component" value="Unassembled WGS sequence"/>
</dbReference>
<dbReference type="PANTHER" id="PTHR43434:SF26">
    <property type="entry name" value="PYROPHOSPHATASE PPAX"/>
    <property type="match status" value="1"/>
</dbReference>
<accession>A0ABS5ULB3</accession>
<dbReference type="InterPro" id="IPR023198">
    <property type="entry name" value="PGP-like_dom2"/>
</dbReference>
<keyword evidence="2" id="KW-1185">Reference proteome</keyword>
<dbReference type="GO" id="GO:0016787">
    <property type="term" value="F:hydrolase activity"/>
    <property type="evidence" value="ECO:0007669"/>
    <property type="project" value="UniProtKB-KW"/>
</dbReference>
<dbReference type="SFLD" id="SFLDS00003">
    <property type="entry name" value="Haloacid_Dehalogenase"/>
    <property type="match status" value="1"/>
</dbReference>
<protein>
    <submittedName>
        <fullName evidence="1">HAD family hydrolase</fullName>
    </submittedName>
</protein>
<dbReference type="InterPro" id="IPR050155">
    <property type="entry name" value="HAD-like_hydrolase_sf"/>
</dbReference>
<evidence type="ECO:0000313" key="2">
    <source>
        <dbReference type="Proteomes" id="UP000694640"/>
    </source>
</evidence>
<dbReference type="EMBL" id="JAEQMM010000003">
    <property type="protein sequence ID" value="MBT1139313.1"/>
    <property type="molecule type" value="Genomic_DNA"/>
</dbReference>
<gene>
    <name evidence="1" type="ORF">JKL17_14480</name>
</gene>
<keyword evidence="1" id="KW-0378">Hydrolase</keyword>